<comment type="caution">
    <text evidence="2">The sequence shown here is derived from an EMBL/GenBank/DDBJ whole genome shotgun (WGS) entry which is preliminary data.</text>
</comment>
<protein>
    <recommendedName>
        <fullName evidence="4">Band 7 domain-containing protein</fullName>
    </recommendedName>
</protein>
<gene>
    <name evidence="2" type="ORF">IE877_08400</name>
</gene>
<evidence type="ECO:0000313" key="3">
    <source>
        <dbReference type="Proteomes" id="UP000652176"/>
    </source>
</evidence>
<feature type="coiled-coil region" evidence="1">
    <location>
        <begin position="235"/>
        <end position="295"/>
    </location>
</feature>
<reference evidence="2 3" key="1">
    <citation type="submission" date="2020-09" db="EMBL/GenBank/DDBJ databases">
        <title>Methylomonas albis sp. nov. and Methylomonas fluvii sp. nov.: Two cold-adapted methanotrophs from the River Elbe and an amended description of Methylovulum psychrotolerans strain Eb1.</title>
        <authorList>
            <person name="Bussmann I.K."/>
            <person name="Klings K.-W."/>
            <person name="Warnstedt J."/>
            <person name="Hoppert M."/>
            <person name="Saborowski A."/>
            <person name="Horn F."/>
            <person name="Liebner S."/>
        </authorList>
    </citation>
    <scope>NUCLEOTIDE SEQUENCE [LARGE SCALE GENOMIC DNA]</scope>
    <source>
        <strain evidence="2 3">EbA</strain>
    </source>
</reference>
<keyword evidence="1" id="KW-0175">Coiled coil</keyword>
<name>A0ABR9CYE3_9GAMM</name>
<proteinExistence type="predicted"/>
<evidence type="ECO:0008006" key="4">
    <source>
        <dbReference type="Google" id="ProtNLM"/>
    </source>
</evidence>
<sequence>MNSAGTELEIWLAGGDLFEESLADSAEQWIAGFDADRQVVQLKLGPYKKLYLRPKKFVKRFYHHIHPLTIESWQYQRQLNMFDDFCTVDLVLDLRFQATLAYVLKNSEMLPTINQHIKQLYANIIDDVINLELQILADGNWIHTGLIETEKRIALAINQMLMQQQIQSQALCSLAASFNEFPTVKLGRDSVYLNVLKKTFELNEERTREQSRQQRLLEEEEIHEKRLQLEHLRRVSELELQVQAQEAEKQRRLLEDKQDQLNRQLELEKRLYAEQLRHENELKAMRLEAELLAQETLQARQRVAESQQLTEQLAHQAVLHDKKVLADIRLQQRKQNLWQENSSTNETGSDHAEQ</sequence>
<evidence type="ECO:0000313" key="2">
    <source>
        <dbReference type="EMBL" id="MBD9355904.1"/>
    </source>
</evidence>
<organism evidence="2 3">
    <name type="scientific">Methylomonas albis</name>
    <dbReference type="NCBI Taxonomy" id="1854563"/>
    <lineage>
        <taxon>Bacteria</taxon>
        <taxon>Pseudomonadati</taxon>
        <taxon>Pseudomonadota</taxon>
        <taxon>Gammaproteobacteria</taxon>
        <taxon>Methylococcales</taxon>
        <taxon>Methylococcaceae</taxon>
        <taxon>Methylomonas</taxon>
    </lineage>
</organism>
<evidence type="ECO:0000256" key="1">
    <source>
        <dbReference type="SAM" id="Coils"/>
    </source>
</evidence>
<dbReference type="EMBL" id="JACXSS010000001">
    <property type="protein sequence ID" value="MBD9355904.1"/>
    <property type="molecule type" value="Genomic_DNA"/>
</dbReference>
<accession>A0ABR9CYE3</accession>
<dbReference type="RefSeq" id="WP_192374263.1">
    <property type="nucleotide sequence ID" value="NZ_CAJHIV010000001.1"/>
</dbReference>
<keyword evidence="3" id="KW-1185">Reference proteome</keyword>
<dbReference type="Proteomes" id="UP000652176">
    <property type="component" value="Unassembled WGS sequence"/>
</dbReference>